<dbReference type="AlphaFoldDB" id="A0A1G9IGS0"/>
<dbReference type="Pfam" id="PF01041">
    <property type="entry name" value="DegT_DnrJ_EryC1"/>
    <property type="match status" value="1"/>
</dbReference>
<evidence type="ECO:0000313" key="5">
    <source>
        <dbReference type="Proteomes" id="UP000198654"/>
    </source>
</evidence>
<dbReference type="GO" id="GO:0008483">
    <property type="term" value="F:transaminase activity"/>
    <property type="evidence" value="ECO:0007669"/>
    <property type="project" value="TreeGrafter"/>
</dbReference>
<name>A0A1G9IGS0_9GAMM</name>
<dbReference type="InterPro" id="IPR015421">
    <property type="entry name" value="PyrdxlP-dep_Trfase_major"/>
</dbReference>
<dbReference type="OrthoDB" id="9804264at2"/>
<dbReference type="PANTHER" id="PTHR30244">
    <property type="entry name" value="TRANSAMINASE"/>
    <property type="match status" value="1"/>
</dbReference>
<dbReference type="RefSeq" id="WP_089726472.1">
    <property type="nucleotide sequence ID" value="NZ_FNGI01000002.1"/>
</dbReference>
<dbReference type="PANTHER" id="PTHR30244:SF34">
    <property type="entry name" value="DTDP-4-AMINO-4,6-DIDEOXYGALACTOSE TRANSAMINASE"/>
    <property type="match status" value="1"/>
</dbReference>
<dbReference type="InterPro" id="IPR000653">
    <property type="entry name" value="DegT/StrS_aminotransferase"/>
</dbReference>
<evidence type="ECO:0000256" key="2">
    <source>
        <dbReference type="ARBA" id="ARBA00037999"/>
    </source>
</evidence>
<dbReference type="SUPFAM" id="SSF53383">
    <property type="entry name" value="PLP-dependent transferases"/>
    <property type="match status" value="1"/>
</dbReference>
<dbReference type="Gene3D" id="3.40.640.10">
    <property type="entry name" value="Type I PLP-dependent aspartate aminotransferase-like (Major domain)"/>
    <property type="match status" value="1"/>
</dbReference>
<dbReference type="InterPro" id="IPR015424">
    <property type="entry name" value="PyrdxlP-dep_Trfase"/>
</dbReference>
<sequence>MRRFAKSFTQQEALSEDAIEAAVAVMRSGRLHRYNLAEGEQGETALLEAEFAESLGVDFALACASGGYALQLALRACGLAPGDKVLCNAFTLSPVPGSIHAAGGEAVLVDIREDTTVDPEDLERAAGESGARFFVLSHMRGHIGDMEAIVAICEAHDIVLIEDCAHTMGAAYQGRPSGTFGKVGCFSTQTYKHINSGEGGLLATQDAEVMRRAVILSGSYMLFDRHLAAPDAESFAETRLVMPNMSGRMDNLRAAVLRPQLAEMARRRARWNALYRRLEDGLARMPQVERLERPPQEDFIGSSIQFRLPCLGHDTIARFIAGCEARGIPLKWYGKALPEDYTSRYDSWGYLPATRPLPTADRVLATLCDLRLPLTFEQEDCDDIVALMSNAMDEALNDDEATSNDAIGAN</sequence>
<dbReference type="GO" id="GO:0000271">
    <property type="term" value="P:polysaccharide biosynthetic process"/>
    <property type="evidence" value="ECO:0007669"/>
    <property type="project" value="TreeGrafter"/>
</dbReference>
<keyword evidence="5" id="KW-1185">Reference proteome</keyword>
<accession>A0A1G9IGS0</accession>
<reference evidence="4 5" key="1">
    <citation type="submission" date="2016-10" db="EMBL/GenBank/DDBJ databases">
        <authorList>
            <person name="de Groot N.N."/>
        </authorList>
    </citation>
    <scope>NUCLEOTIDE SEQUENCE [LARGE SCALE GENOMIC DNA]</scope>
    <source>
        <strain evidence="4 5">DSM 14789</strain>
    </source>
</reference>
<evidence type="ECO:0000313" key="4">
    <source>
        <dbReference type="EMBL" id="SDL24235.1"/>
    </source>
</evidence>
<gene>
    <name evidence="4" type="ORF">SAMN05661010_01183</name>
</gene>
<keyword evidence="1 3" id="KW-0663">Pyridoxal phosphate</keyword>
<dbReference type="Proteomes" id="UP000198654">
    <property type="component" value="Unassembled WGS sequence"/>
</dbReference>
<dbReference type="STRING" id="119000.SAMN05661010_01183"/>
<dbReference type="EMBL" id="FNGI01000002">
    <property type="protein sequence ID" value="SDL24235.1"/>
    <property type="molecule type" value="Genomic_DNA"/>
</dbReference>
<evidence type="ECO:0000256" key="1">
    <source>
        <dbReference type="ARBA" id="ARBA00022898"/>
    </source>
</evidence>
<comment type="similarity">
    <text evidence="2 3">Belongs to the DegT/DnrJ/EryC1 family.</text>
</comment>
<organism evidence="4 5">
    <name type="scientific">Modicisalibacter muralis</name>
    <dbReference type="NCBI Taxonomy" id="119000"/>
    <lineage>
        <taxon>Bacteria</taxon>
        <taxon>Pseudomonadati</taxon>
        <taxon>Pseudomonadota</taxon>
        <taxon>Gammaproteobacteria</taxon>
        <taxon>Oceanospirillales</taxon>
        <taxon>Halomonadaceae</taxon>
        <taxon>Modicisalibacter</taxon>
    </lineage>
</organism>
<evidence type="ECO:0000256" key="3">
    <source>
        <dbReference type="RuleBase" id="RU004508"/>
    </source>
</evidence>
<protein>
    <submittedName>
        <fullName evidence="4">dTDP-4-amino-4,6-dideoxygalactose transaminase</fullName>
    </submittedName>
</protein>
<proteinExistence type="inferred from homology"/>
<dbReference type="GO" id="GO:0030170">
    <property type="term" value="F:pyridoxal phosphate binding"/>
    <property type="evidence" value="ECO:0007669"/>
    <property type="project" value="TreeGrafter"/>
</dbReference>